<gene>
    <name evidence="2" type="ORF">PEC302110_36320</name>
</gene>
<dbReference type="AlphaFoldDB" id="A0AAN0MN97"/>
<organism evidence="2 3">
    <name type="scientific">Pectobacterium araliae</name>
    <dbReference type="NCBI Taxonomy" id="3073862"/>
    <lineage>
        <taxon>Bacteria</taxon>
        <taxon>Pseudomonadati</taxon>
        <taxon>Pseudomonadota</taxon>
        <taxon>Gammaproteobacteria</taxon>
        <taxon>Enterobacterales</taxon>
        <taxon>Pectobacteriaceae</taxon>
        <taxon>Pectobacterium</taxon>
    </lineage>
</organism>
<accession>A0AAN0MN97</accession>
<dbReference type="Proteomes" id="UP001377830">
    <property type="component" value="Chromosome"/>
</dbReference>
<reference evidence="3" key="1">
    <citation type="journal article" date="2024" name="Int. J. Syst. Evol. Microbiol.">
        <title>Pectobacterium araliae sp. nov., a pathogen causing bacterial soft rot of Japanese angelica tree in Japan.</title>
        <authorList>
            <person name="Sawada H."/>
            <person name="Someya N."/>
            <person name="Morohoshi T."/>
            <person name="Ono M."/>
            <person name="Satou M."/>
        </authorList>
    </citation>
    <scope>NUCLEOTIDE SEQUENCE [LARGE SCALE GENOMIC DNA]</scope>
    <source>
        <strain evidence="3">MAFF 302110</strain>
    </source>
</reference>
<dbReference type="EMBL" id="AP028908">
    <property type="protein sequence ID" value="BES86535.1"/>
    <property type="molecule type" value="Genomic_DNA"/>
</dbReference>
<feature type="region of interest" description="Disordered" evidence="1">
    <location>
        <begin position="41"/>
        <end position="60"/>
    </location>
</feature>
<proteinExistence type="predicted"/>
<name>A0AAN0MN97_9GAMM</name>
<evidence type="ECO:0000313" key="2">
    <source>
        <dbReference type="EMBL" id="BES86535.1"/>
    </source>
</evidence>
<dbReference type="KEGG" id="parl:PEC302110_36320"/>
<evidence type="ECO:0000256" key="1">
    <source>
        <dbReference type="SAM" id="MobiDB-lite"/>
    </source>
</evidence>
<keyword evidence="3" id="KW-1185">Reference proteome</keyword>
<sequence>MKTFQEGIKKRYVIRNNAENMAQWGNADRLRIEIPGATTVRGIPAGTSSPCFPRSPRLSE</sequence>
<evidence type="ECO:0000313" key="3">
    <source>
        <dbReference type="Proteomes" id="UP001377830"/>
    </source>
</evidence>
<protein>
    <submittedName>
        <fullName evidence="2">Uncharacterized protein</fullName>
    </submittedName>
</protein>